<keyword evidence="2" id="KW-1185">Reference proteome</keyword>
<proteinExistence type="predicted"/>
<reference evidence="1" key="1">
    <citation type="submission" date="2017-11" db="EMBL/GenBank/DDBJ databases">
        <title>Comparative genomic and phylogenomic analyses of the family Idiomarinaceae.</title>
        <authorList>
            <person name="Liu Y."/>
            <person name="Shao Z."/>
        </authorList>
    </citation>
    <scope>NUCLEOTIDE SEQUENCE</scope>
    <source>
        <strain evidence="1">PIN1</strain>
    </source>
</reference>
<comment type="caution">
    <text evidence="1">The sequence shown here is derived from an EMBL/GenBank/DDBJ whole genome shotgun (WGS) entry which is preliminary data.</text>
</comment>
<gene>
    <name evidence="1" type="ORF">CWI82_01290</name>
</gene>
<sequence length="340" mass="36850">MIDLRSDTVTQPTAAMRAAMAAAPVGDDVFGDDPTINALQQRVAKLAGKEAALIASSGTQTNLLALLSHCQRGDEYLVGQEYHTYRYEAGGAAVLGGIVPQPFEVEADGTLNLSAVEKRIKPDDPHFPITRLLSLENTHTGRVIPQEYMLKARRLCDKHGLKLHLDGARVFNASVATGLSLAELSAPFDSVSICFSKGLGTPIGSVLLGGKKFIQRAHRWRKMLGGGMRQAGIVAAGMDYALDHHIERLADDHANAQLLHDGLSALAAHHAGFHVEPAQTNMVYVNFPSLEVAQKVSDYLREHGVLTARSQRMRLVTHLDVSESDINQVLTLFKQALARV</sequence>
<dbReference type="EMBL" id="PIQJ01000001">
    <property type="protein sequence ID" value="RZQ55975.1"/>
    <property type="molecule type" value="Genomic_DNA"/>
</dbReference>
<evidence type="ECO:0000313" key="2">
    <source>
        <dbReference type="Proteomes" id="UP000293092"/>
    </source>
</evidence>
<dbReference type="Proteomes" id="UP000293092">
    <property type="component" value="Unassembled WGS sequence"/>
</dbReference>
<organism evidence="1 2">
    <name type="scientific">Pseudidiomarina tainanensis</name>
    <dbReference type="NCBI Taxonomy" id="502365"/>
    <lineage>
        <taxon>Bacteria</taxon>
        <taxon>Pseudomonadati</taxon>
        <taxon>Pseudomonadota</taxon>
        <taxon>Gammaproteobacteria</taxon>
        <taxon>Alteromonadales</taxon>
        <taxon>Idiomarinaceae</taxon>
        <taxon>Pseudidiomarina</taxon>
    </lineage>
</organism>
<protein>
    <submittedName>
        <fullName evidence="1">Low-specificity L-threonine aldolase</fullName>
    </submittedName>
</protein>
<name>A0ACD2HHD0_9GAMM</name>
<evidence type="ECO:0000313" key="1">
    <source>
        <dbReference type="EMBL" id="RZQ55975.1"/>
    </source>
</evidence>
<accession>A0ACD2HHD0</accession>